<reference evidence="1" key="1">
    <citation type="submission" date="2016-08" db="EMBL/GenBank/DDBJ databases">
        <authorList>
            <person name="Ngugi D.K."/>
            <person name="Miyake S."/>
            <person name="Stingl U."/>
        </authorList>
    </citation>
    <scope>NUCLEOTIDE SEQUENCE</scope>
    <source>
        <strain evidence="1">SCG-B11WGA-EpuloA1</strain>
    </source>
</reference>
<evidence type="ECO:0000313" key="2">
    <source>
        <dbReference type="Proteomes" id="UP000188605"/>
    </source>
</evidence>
<dbReference type="Proteomes" id="UP000188605">
    <property type="component" value="Unassembled WGS sequence"/>
</dbReference>
<accession>A0ACC8XCF0</accession>
<gene>
    <name evidence="1" type="ORF">AN396_05795</name>
</gene>
<evidence type="ECO:0000313" key="1">
    <source>
        <dbReference type="EMBL" id="ONI40488.1"/>
    </source>
</evidence>
<dbReference type="EMBL" id="LJDB01000050">
    <property type="protein sequence ID" value="ONI40488.1"/>
    <property type="molecule type" value="Genomic_DNA"/>
</dbReference>
<proteinExistence type="predicted"/>
<keyword evidence="2" id="KW-1185">Reference proteome</keyword>
<organism evidence="1 2">
    <name type="scientific">Candidatus Epulonipiscium fishelsonii</name>
    <dbReference type="NCBI Taxonomy" id="77094"/>
    <lineage>
        <taxon>Bacteria</taxon>
        <taxon>Bacillati</taxon>
        <taxon>Bacillota</taxon>
        <taxon>Clostridia</taxon>
        <taxon>Lachnospirales</taxon>
        <taxon>Lachnospiraceae</taxon>
        <taxon>Candidatus Epulonipiscium</taxon>
    </lineage>
</organism>
<name>A0ACC8XCF0_9FIRM</name>
<sequence length="358" mass="38801">MKSARWHGIKDIKIDEIDNPELKPNEALVQVKWCGICGSDLHEYVAGPINIPSKNPHPITGEVAPLILGHEYSGVVAEIGSDVKNIKVGDRVCVEPVIFCGECRACREGSPNACEKLGFQGLSGFGGGFSEYTSFRADKIHKLPDSMSFEDGALVEPLAVAYHSLEKGHFKSGQVAIVSGAGTIGLATIKVLKAMGASKIFVIQRESIRQEYARNEGVTVLDPYKVDVVAEIKKMTNGEMADVSFETTGSQLCFDLLLTSIKSTGYLVNTSIWEENVSFNMNMVVFTEKNIVGTICYHGNDFPDVISLISEGKIVTGGLVTKKIHLNDLASEGFDTLTGPAKKKHVKILVTPEVELIV</sequence>
<protein>
    <submittedName>
        <fullName evidence="1">Butanediol dehydrogenase</fullName>
    </submittedName>
</protein>
<comment type="caution">
    <text evidence="1">The sequence shown here is derived from an EMBL/GenBank/DDBJ whole genome shotgun (WGS) entry which is preliminary data.</text>
</comment>